<dbReference type="Proteomes" id="UP001419910">
    <property type="component" value="Unassembled WGS sequence"/>
</dbReference>
<dbReference type="EMBL" id="JBDIME010000004">
    <property type="protein sequence ID" value="MEN2789337.1"/>
    <property type="molecule type" value="Genomic_DNA"/>
</dbReference>
<feature type="region of interest" description="Disordered" evidence="1">
    <location>
        <begin position="594"/>
        <end position="618"/>
    </location>
</feature>
<organism evidence="2 3">
    <name type="scientific">Sphingomonas oligophenolica</name>
    <dbReference type="NCBI Taxonomy" id="301154"/>
    <lineage>
        <taxon>Bacteria</taxon>
        <taxon>Pseudomonadati</taxon>
        <taxon>Pseudomonadota</taxon>
        <taxon>Alphaproteobacteria</taxon>
        <taxon>Sphingomonadales</taxon>
        <taxon>Sphingomonadaceae</taxon>
        <taxon>Sphingomonas</taxon>
    </lineage>
</organism>
<proteinExistence type="predicted"/>
<dbReference type="RefSeq" id="WP_343887361.1">
    <property type="nucleotide sequence ID" value="NZ_BAAAEH010000002.1"/>
</dbReference>
<sequence length="663" mass="71282">MTDHMQDIEVLGDLLGQSDAIADLLQAKGAFEAAYAAFRAEDAKQFQAVIGRANLQIHCERICHWIRTKECVFLCLELAGPPTAATGLDPRVLAKAIARIGDDPKLAQHLADILVKRDRAGFAEVLKQLDIQPYAHLFCHWLCIIRYRLVCRWICHVGAIERPVLAAELQNAARAIAVLFRDEKSFRAAVAASTAGDTAKLGAAISAARLGLRCHFVCEFFCSWRCVLVCLTLARPWPFRMIEGPAQIREAHAFAAALVRLAQNPTDLMRFSTAVGTGNADAWAALVKQDKLDAFALQLCHWICGWRCVRFCKLVCVNVDYHPWFTHIGDFGVIGGGDIDAGTGLTVAARGGHGGPGFGFFGGLSLRGFCPKKDPAHPAENMAYRFLFQPAGAAQPTPIGPGFVSEVLVGTRHCLWNGDPNTLQTIRIRGTNPTPTPPTPTPDPTPPDHFIVPDPQGWIAVDQDALDDAFSGYLMGFNSAAGIVPNGPAPTSVLAGTAVPVAEQKNGVDCAIIFQATRVSTIAAVNGGAAPDYTNQIGKVRINNWSQVALLDLLQFHSGGGTPCSPLGTDLDIEYTVDHELIAGWGISMTTASGATLTNPPPPPSTPRGGAGTHHEDISGWPTCSYTITLTTRRRLTNGLNDDTDWPVSKTFCIGRRVVKPAP</sequence>
<keyword evidence="3" id="KW-1185">Reference proteome</keyword>
<reference evidence="2 3" key="1">
    <citation type="submission" date="2024-05" db="EMBL/GenBank/DDBJ databases">
        <authorList>
            <person name="Liu Q."/>
            <person name="Xin Y.-H."/>
        </authorList>
    </citation>
    <scope>NUCLEOTIDE SEQUENCE [LARGE SCALE GENOMIC DNA]</scope>
    <source>
        <strain evidence="2 3">CGMCC 1.10181</strain>
    </source>
</reference>
<comment type="caution">
    <text evidence="2">The sequence shown here is derived from an EMBL/GenBank/DDBJ whole genome shotgun (WGS) entry which is preliminary data.</text>
</comment>
<evidence type="ECO:0000313" key="2">
    <source>
        <dbReference type="EMBL" id="MEN2789337.1"/>
    </source>
</evidence>
<gene>
    <name evidence="2" type="ORF">ABC974_06860</name>
</gene>
<accession>A0ABU9Y0L5</accession>
<protein>
    <submittedName>
        <fullName evidence="2">Uncharacterized protein</fullName>
    </submittedName>
</protein>
<evidence type="ECO:0000256" key="1">
    <source>
        <dbReference type="SAM" id="MobiDB-lite"/>
    </source>
</evidence>
<feature type="compositionally biased region" description="Pro residues" evidence="1">
    <location>
        <begin position="434"/>
        <end position="447"/>
    </location>
</feature>
<name>A0ABU9Y0L5_9SPHN</name>
<evidence type="ECO:0000313" key="3">
    <source>
        <dbReference type="Proteomes" id="UP001419910"/>
    </source>
</evidence>
<feature type="region of interest" description="Disordered" evidence="1">
    <location>
        <begin position="423"/>
        <end position="450"/>
    </location>
</feature>